<evidence type="ECO:0000256" key="4">
    <source>
        <dbReference type="ARBA" id="ARBA00012513"/>
    </source>
</evidence>
<dbReference type="GO" id="GO:0005524">
    <property type="term" value="F:ATP binding"/>
    <property type="evidence" value="ECO:0007669"/>
    <property type="project" value="UniProtKB-KW"/>
</dbReference>
<evidence type="ECO:0000256" key="20">
    <source>
        <dbReference type="ARBA" id="ARBA00023157"/>
    </source>
</evidence>
<dbReference type="Pfam" id="PF23598">
    <property type="entry name" value="LRR_14"/>
    <property type="match status" value="1"/>
</dbReference>
<keyword evidence="22" id="KW-0325">Glycoprotein</keyword>
<keyword evidence="6" id="KW-0964">Secreted</keyword>
<keyword evidence="16" id="KW-0611">Plant defense</keyword>
<evidence type="ECO:0000256" key="26">
    <source>
        <dbReference type="SAM" id="Phobius"/>
    </source>
</evidence>
<evidence type="ECO:0000256" key="21">
    <source>
        <dbReference type="ARBA" id="ARBA00023170"/>
    </source>
</evidence>
<keyword evidence="13" id="KW-0677">Repeat</keyword>
<keyword evidence="20" id="KW-1015">Disulfide bond</keyword>
<evidence type="ECO:0000256" key="1">
    <source>
        <dbReference type="ARBA" id="ARBA00004170"/>
    </source>
</evidence>
<evidence type="ECO:0000256" key="25">
    <source>
        <dbReference type="ARBA" id="ARBA00048679"/>
    </source>
</evidence>
<evidence type="ECO:0000256" key="17">
    <source>
        <dbReference type="ARBA" id="ARBA00022840"/>
    </source>
</evidence>
<evidence type="ECO:0000313" key="32">
    <source>
        <dbReference type="Proteomes" id="UP000002051"/>
    </source>
</evidence>
<dbReference type="HOGENOM" id="CLU_000288_22_1_1"/>
<dbReference type="OrthoDB" id="676979at2759"/>
<evidence type="ECO:0000256" key="13">
    <source>
        <dbReference type="ARBA" id="ARBA00022737"/>
    </source>
</evidence>
<comment type="catalytic activity">
    <reaction evidence="25">
        <text>L-seryl-[protein] + ATP = O-phospho-L-seryl-[protein] + ADP + H(+)</text>
        <dbReference type="Rhea" id="RHEA:17989"/>
        <dbReference type="Rhea" id="RHEA-COMP:9863"/>
        <dbReference type="Rhea" id="RHEA-COMP:11604"/>
        <dbReference type="ChEBI" id="CHEBI:15378"/>
        <dbReference type="ChEBI" id="CHEBI:29999"/>
        <dbReference type="ChEBI" id="CHEBI:30616"/>
        <dbReference type="ChEBI" id="CHEBI:83421"/>
        <dbReference type="ChEBI" id="CHEBI:456216"/>
        <dbReference type="EC" id="2.7.11.1"/>
    </reaction>
</comment>
<organism evidence="29 32">
    <name type="scientific">Medicago truncatula</name>
    <name type="common">Barrel medic</name>
    <name type="synonym">Medicago tribuloides</name>
    <dbReference type="NCBI Taxonomy" id="3880"/>
    <lineage>
        <taxon>Eukaryota</taxon>
        <taxon>Viridiplantae</taxon>
        <taxon>Streptophyta</taxon>
        <taxon>Embryophyta</taxon>
        <taxon>Tracheophyta</taxon>
        <taxon>Spermatophyta</taxon>
        <taxon>Magnoliopsida</taxon>
        <taxon>eudicotyledons</taxon>
        <taxon>Gunneridae</taxon>
        <taxon>Pentapetalae</taxon>
        <taxon>rosids</taxon>
        <taxon>fabids</taxon>
        <taxon>Fabales</taxon>
        <taxon>Fabaceae</taxon>
        <taxon>Papilionoideae</taxon>
        <taxon>50 kb inversion clade</taxon>
        <taxon>NPAAA clade</taxon>
        <taxon>Hologalegina</taxon>
        <taxon>IRL clade</taxon>
        <taxon>Trifolieae</taxon>
        <taxon>Medicago</taxon>
    </lineage>
</organism>
<comment type="similarity">
    <text evidence="23">Belongs to the polygalacturonase-inhibiting protein family.</text>
</comment>
<evidence type="ECO:0000256" key="19">
    <source>
        <dbReference type="ARBA" id="ARBA00023136"/>
    </source>
</evidence>
<dbReference type="GO" id="GO:0004674">
    <property type="term" value="F:protein serine/threonine kinase activity"/>
    <property type="evidence" value="ECO:0007669"/>
    <property type="project" value="UniProtKB-KW"/>
</dbReference>
<dbReference type="Gramene" id="rna41769">
    <property type="protein sequence ID" value="RHN47203.1"/>
    <property type="gene ID" value="gene41769"/>
</dbReference>
<keyword evidence="32" id="KW-1185">Reference proteome</keyword>
<dbReference type="Proteomes" id="UP000265566">
    <property type="component" value="Chromosome 7"/>
</dbReference>
<evidence type="ECO:0000256" key="16">
    <source>
        <dbReference type="ARBA" id="ARBA00022821"/>
    </source>
</evidence>
<reference evidence="30" key="5">
    <citation type="journal article" date="2018" name="Nat. Plants">
        <title>Whole-genome landscape of Medicago truncatula symbiotic genes.</title>
        <authorList>
            <person name="Pecrix Y."/>
            <person name="Gamas P."/>
            <person name="Carrere S."/>
        </authorList>
    </citation>
    <scope>NUCLEOTIDE SEQUENCE</scope>
    <source>
        <tissue evidence="30">Leaves</tissue>
    </source>
</reference>
<keyword evidence="7" id="KW-0723">Serine/threonine-protein kinase</keyword>
<sequence>MVLPTFIIMILCVLPTLSVAEDSEAKLALLKWKASFDNQSQSILSTWKNTTNPCSKWRGIECDKSNLISTIDLANLGLKGTLHSLTFSSFPNLITLNIYNNHFYGTIPPQIGNLSRINTLNFSKNPIIGSIPQEMYTLRSLKGLDFFFCTLSGEIDKSIGNLTNLSYLDLGGNNFSGGPIPPEIGKLKKLRYLAITQGSLVGSIPQEIGLLTNLTYIDLSNNFLSGVIPETIGNMSKLNQLMFANNTKLYGPIPHSLWNMSSLTLIYLYNMSLSGSIPDSVQNLINLDVLALYMNNLSGFIPSTIGNLKNLTLLLLRNNRLSGSIPASIGNLINLKYFSVQVNNLTGTIPATIGNLKQLIVFEVASNKLYGRIPNGLYNITNWYSFVVSENDFVGHLPSQMCTGGSLKYLSAFHNRFTGPVPTSLKSCSSIERIRIEGNQIEGDIAEDFGVYPNLRYVDLSDNKFHGHISPNWGKSLDLETFMISNTNISGGIPLDFIGLTKLGRLHLSSNQLTGKLPKEILGGMKSLLYLKISNNHFTDSIPTEIGLLQRLEELDLGGNELSGTIPNEVAELPKLRMLNLSRNRIEGRIPSTFDSALASIDLSGNRLNGNIPTSLGFLVQLSMLNLSHNMLSGTIPSTFSMSLDFVNISDNQLDGPLPENPAFLRAPFESFKNNKGLCGNITGLVPCATSQIHSRKSKNILQSVFIALGALILVLSGVGISMYVFFRRKKPNEEIQTEEEVQKGVLFSIWSHDGKMMFENIIEATENFDDKYLIGVGSQGNVYKAELPTGLVVAVKKLHLVRDEEMSFFSSKSFTSEIETLTGIKHRNIIKLHGFCSHSKFSFLVYKFMEGGSLDQILNNEKQAIAFDWEKRVNVVKGVANALSYLHHDCSPPIIHRDISSKNILLNLDYEAHVSDFGTAKFLKPDLHSWTQFAGTFGYAAPELSQTMEVNEKCDVYSFGVLALEIIIGKHPGDLISLFLSPSTRPTANDMLLTEVLDQRPQKVIKPIDEEVILIAKLAFSCLNQVPRSRPTMDQVCKMLGAGKSPLENQFHTIKLGQLH</sequence>
<reference evidence="31" key="3">
    <citation type="submission" date="2015-04" db="UniProtKB">
        <authorList>
            <consortium name="EnsemblPlants"/>
        </authorList>
    </citation>
    <scope>IDENTIFICATION</scope>
    <source>
        <strain evidence="31">cv. Jemalong A17</strain>
    </source>
</reference>
<gene>
    <name evidence="31" type="primary">11442371</name>
    <name evidence="29" type="ordered locus">MTR_7g081480</name>
    <name evidence="30" type="ORF">MtrunA17_Chr7g0250381</name>
</gene>
<comment type="catalytic activity">
    <reaction evidence="24">
        <text>L-threonyl-[protein] + ATP = O-phospho-L-threonyl-[protein] + ADP + H(+)</text>
        <dbReference type="Rhea" id="RHEA:46608"/>
        <dbReference type="Rhea" id="RHEA-COMP:11060"/>
        <dbReference type="Rhea" id="RHEA-COMP:11605"/>
        <dbReference type="ChEBI" id="CHEBI:15378"/>
        <dbReference type="ChEBI" id="CHEBI:30013"/>
        <dbReference type="ChEBI" id="CHEBI:30616"/>
        <dbReference type="ChEBI" id="CHEBI:61977"/>
        <dbReference type="ChEBI" id="CHEBI:456216"/>
        <dbReference type="EC" id="2.7.11.1"/>
    </reaction>
</comment>
<dbReference type="OMA" id="DNKFHGH"/>
<evidence type="ECO:0000256" key="27">
    <source>
        <dbReference type="SAM" id="SignalP"/>
    </source>
</evidence>
<evidence type="ECO:0000313" key="33">
    <source>
        <dbReference type="Proteomes" id="UP000265566"/>
    </source>
</evidence>
<evidence type="ECO:0000256" key="2">
    <source>
        <dbReference type="ARBA" id="ARBA00004191"/>
    </source>
</evidence>
<keyword evidence="14" id="KW-0547">Nucleotide-binding</keyword>
<evidence type="ECO:0000259" key="28">
    <source>
        <dbReference type="PROSITE" id="PS50011"/>
    </source>
</evidence>
<dbReference type="Proteomes" id="UP000002051">
    <property type="component" value="Unassembled WGS sequence"/>
</dbReference>
<dbReference type="Gene3D" id="3.30.200.20">
    <property type="entry name" value="Phosphorylase Kinase, domain 1"/>
    <property type="match status" value="1"/>
</dbReference>
<dbReference type="InterPro" id="IPR013210">
    <property type="entry name" value="LRR_N_plant-typ"/>
</dbReference>
<evidence type="ECO:0000313" key="30">
    <source>
        <dbReference type="EMBL" id="RHN47203.1"/>
    </source>
</evidence>
<evidence type="ECO:0000313" key="29">
    <source>
        <dbReference type="EMBL" id="AES80522.1"/>
    </source>
</evidence>
<keyword evidence="21 29" id="KW-0675">Receptor</keyword>
<dbReference type="Gene3D" id="1.10.510.10">
    <property type="entry name" value="Transferase(Phosphotransferase) domain 1"/>
    <property type="match status" value="1"/>
</dbReference>
<proteinExistence type="inferred from homology"/>
<dbReference type="PROSITE" id="PS50011">
    <property type="entry name" value="PROTEIN_KINASE_DOM"/>
    <property type="match status" value="1"/>
</dbReference>
<feature type="chain" id="PRO_5014573834" description="non-specific serine/threonine protein kinase" evidence="27">
    <location>
        <begin position="21"/>
        <end position="1061"/>
    </location>
</feature>
<dbReference type="GO" id="GO:0006952">
    <property type="term" value="P:defense response"/>
    <property type="evidence" value="ECO:0007669"/>
    <property type="project" value="UniProtKB-KW"/>
</dbReference>
<keyword evidence="12 27" id="KW-0732">Signal</keyword>
<dbReference type="EC" id="2.7.11.1" evidence="4"/>
<dbReference type="Gene3D" id="3.80.10.10">
    <property type="entry name" value="Ribonuclease Inhibitor"/>
    <property type="match status" value="4"/>
</dbReference>
<keyword evidence="18 26" id="KW-1133">Transmembrane helix</keyword>
<keyword evidence="19 26" id="KW-0472">Membrane</keyword>
<dbReference type="PROSITE" id="PS00109">
    <property type="entry name" value="PROTEIN_KINASE_TYR"/>
    <property type="match status" value="1"/>
</dbReference>
<evidence type="ECO:0000256" key="15">
    <source>
        <dbReference type="ARBA" id="ARBA00022777"/>
    </source>
</evidence>
<dbReference type="GO" id="GO:0038023">
    <property type="term" value="F:signaling receptor activity"/>
    <property type="evidence" value="ECO:0000318"/>
    <property type="project" value="GO_Central"/>
</dbReference>
<evidence type="ECO:0000256" key="11">
    <source>
        <dbReference type="ARBA" id="ARBA00022692"/>
    </source>
</evidence>
<comment type="subcellular location">
    <subcellularLocation>
        <location evidence="1">Membrane</location>
        <topology evidence="1">Peripheral membrane protein</topology>
    </subcellularLocation>
    <subcellularLocation>
        <location evidence="3">Membrane</location>
        <topology evidence="3">Single-pass type I membrane protein</topology>
    </subcellularLocation>
    <subcellularLocation>
        <location evidence="2">Secreted</location>
        <location evidence="2">Cell wall</location>
    </subcellularLocation>
</comment>
<reference evidence="29 32" key="2">
    <citation type="journal article" date="2014" name="BMC Genomics">
        <title>An improved genome release (version Mt4.0) for the model legume Medicago truncatula.</title>
        <authorList>
            <person name="Tang H."/>
            <person name="Krishnakumar V."/>
            <person name="Bidwell S."/>
            <person name="Rosen B."/>
            <person name="Chan A."/>
            <person name="Zhou S."/>
            <person name="Gentzbittel L."/>
            <person name="Childs K.L."/>
            <person name="Yandell M."/>
            <person name="Gundlach H."/>
            <person name="Mayer K.F."/>
            <person name="Schwartz D.C."/>
            <person name="Town C.D."/>
        </authorList>
    </citation>
    <scope>GENOME REANNOTATION</scope>
    <source>
        <strain evidence="31 32">cv. Jemalong A17</strain>
    </source>
</reference>
<dbReference type="FunFam" id="3.80.10.10:FF:000400">
    <property type="entry name" value="Nuclear pore complex protein NUP107"/>
    <property type="match status" value="1"/>
</dbReference>
<dbReference type="SUPFAM" id="SSF52047">
    <property type="entry name" value="RNI-like"/>
    <property type="match status" value="2"/>
</dbReference>
<evidence type="ECO:0000256" key="24">
    <source>
        <dbReference type="ARBA" id="ARBA00047899"/>
    </source>
</evidence>
<dbReference type="STRING" id="3880.G7KTF4"/>
<dbReference type="SMART" id="SM00369">
    <property type="entry name" value="LRR_TYP"/>
    <property type="match status" value="9"/>
</dbReference>
<evidence type="ECO:0000313" key="31">
    <source>
        <dbReference type="EnsemblPlants" id="AES80522"/>
    </source>
</evidence>
<evidence type="ECO:0000256" key="5">
    <source>
        <dbReference type="ARBA" id="ARBA00022512"/>
    </source>
</evidence>
<keyword evidence="15 29" id="KW-0418">Kinase</keyword>
<dbReference type="GO" id="GO:0005886">
    <property type="term" value="C:plasma membrane"/>
    <property type="evidence" value="ECO:0000318"/>
    <property type="project" value="GO_Central"/>
</dbReference>
<feature type="domain" description="Protein kinase" evidence="28">
    <location>
        <begin position="769"/>
        <end position="1049"/>
    </location>
</feature>
<dbReference type="Pfam" id="PF08263">
    <property type="entry name" value="LRRNT_2"/>
    <property type="match status" value="1"/>
</dbReference>
<evidence type="ECO:0000256" key="8">
    <source>
        <dbReference type="ARBA" id="ARBA00022553"/>
    </source>
</evidence>
<dbReference type="Pfam" id="PF00069">
    <property type="entry name" value="Pkinase"/>
    <property type="match status" value="1"/>
</dbReference>
<dbReference type="PANTHER" id="PTHR48053">
    <property type="entry name" value="LEUCINE RICH REPEAT FAMILY PROTEIN, EXPRESSED"/>
    <property type="match status" value="1"/>
</dbReference>
<keyword evidence="9" id="KW-0433">Leucine-rich repeat</keyword>
<dbReference type="FunFam" id="3.80.10.10:FF:000177">
    <property type="entry name" value="Leucine-rich repeat receptor-like serine/threonine-protein kinase At1g17230"/>
    <property type="match status" value="1"/>
</dbReference>
<evidence type="ECO:0000256" key="9">
    <source>
        <dbReference type="ARBA" id="ARBA00022614"/>
    </source>
</evidence>
<dbReference type="InterPro" id="IPR032675">
    <property type="entry name" value="LRR_dom_sf"/>
</dbReference>
<reference evidence="29 32" key="1">
    <citation type="journal article" date="2011" name="Nature">
        <title>The Medicago genome provides insight into the evolution of rhizobial symbioses.</title>
        <authorList>
            <person name="Young N.D."/>
            <person name="Debelle F."/>
            <person name="Oldroyd G.E."/>
            <person name="Geurts R."/>
            <person name="Cannon S.B."/>
            <person name="Udvardi M.K."/>
            <person name="Benedito V.A."/>
            <person name="Mayer K.F."/>
            <person name="Gouzy J."/>
            <person name="Schoof H."/>
            <person name="Van de Peer Y."/>
            <person name="Proost S."/>
            <person name="Cook D.R."/>
            <person name="Meyers B.C."/>
            <person name="Spannagl M."/>
            <person name="Cheung F."/>
            <person name="De Mita S."/>
            <person name="Krishnakumar V."/>
            <person name="Gundlach H."/>
            <person name="Zhou S."/>
            <person name="Mudge J."/>
            <person name="Bharti A.K."/>
            <person name="Murray J.D."/>
            <person name="Naoumkina M.A."/>
            <person name="Rosen B."/>
            <person name="Silverstein K.A."/>
            <person name="Tang H."/>
            <person name="Rombauts S."/>
            <person name="Zhao P.X."/>
            <person name="Zhou P."/>
            <person name="Barbe V."/>
            <person name="Bardou P."/>
            <person name="Bechner M."/>
            <person name="Bellec A."/>
            <person name="Berger A."/>
            <person name="Berges H."/>
            <person name="Bidwell S."/>
            <person name="Bisseling T."/>
            <person name="Choisne N."/>
            <person name="Couloux A."/>
            <person name="Denny R."/>
            <person name="Deshpande S."/>
            <person name="Dai X."/>
            <person name="Doyle J.J."/>
            <person name="Dudez A.M."/>
            <person name="Farmer A.D."/>
            <person name="Fouteau S."/>
            <person name="Franken C."/>
            <person name="Gibelin C."/>
            <person name="Gish J."/>
            <person name="Goldstein S."/>
            <person name="Gonzalez A.J."/>
            <person name="Green P.J."/>
            <person name="Hallab A."/>
            <person name="Hartog M."/>
            <person name="Hua A."/>
            <person name="Humphray S.J."/>
            <person name="Jeong D.H."/>
            <person name="Jing Y."/>
            <person name="Jocker A."/>
            <person name="Kenton S.M."/>
            <person name="Kim D.J."/>
            <person name="Klee K."/>
            <person name="Lai H."/>
            <person name="Lang C."/>
            <person name="Lin S."/>
            <person name="Macmil S.L."/>
            <person name="Magdelenat G."/>
            <person name="Matthews L."/>
            <person name="McCorrison J."/>
            <person name="Monaghan E.L."/>
            <person name="Mun J.H."/>
            <person name="Najar F.Z."/>
            <person name="Nicholson C."/>
            <person name="Noirot C."/>
            <person name="O'Bleness M."/>
            <person name="Paule C.R."/>
            <person name="Poulain J."/>
            <person name="Prion F."/>
            <person name="Qin B."/>
            <person name="Qu C."/>
            <person name="Retzel E.F."/>
            <person name="Riddle C."/>
            <person name="Sallet E."/>
            <person name="Samain S."/>
            <person name="Samson N."/>
            <person name="Sanders I."/>
            <person name="Saurat O."/>
            <person name="Scarpelli C."/>
            <person name="Schiex T."/>
            <person name="Segurens B."/>
            <person name="Severin A.J."/>
            <person name="Sherrier D.J."/>
            <person name="Shi R."/>
            <person name="Sims S."/>
            <person name="Singer S.R."/>
            <person name="Sinharoy S."/>
            <person name="Sterck L."/>
            <person name="Viollet A."/>
            <person name="Wang B.B."/>
            <person name="Wang K."/>
            <person name="Wang M."/>
            <person name="Wang X."/>
            <person name="Warfsmann J."/>
            <person name="Weissenbach J."/>
            <person name="White D.D."/>
            <person name="White J.D."/>
            <person name="Wiley G.B."/>
            <person name="Wincker P."/>
            <person name="Xing Y."/>
            <person name="Yang L."/>
            <person name="Yao Z."/>
            <person name="Ying F."/>
            <person name="Zhai J."/>
            <person name="Zhou L."/>
            <person name="Zuber A."/>
            <person name="Denarie J."/>
            <person name="Dixon R.A."/>
            <person name="May G.D."/>
            <person name="Schwartz D.C."/>
            <person name="Rogers J."/>
            <person name="Quetier F."/>
            <person name="Town C.D."/>
            <person name="Roe B.A."/>
        </authorList>
    </citation>
    <scope>NUCLEOTIDE SEQUENCE [LARGE SCALE GENOMIC DNA]</scope>
    <source>
        <strain evidence="29">A17</strain>
        <strain evidence="31 32">cv. Jemalong A17</strain>
    </source>
</reference>
<feature type="signal peptide" evidence="27">
    <location>
        <begin position="1"/>
        <end position="20"/>
    </location>
</feature>
<evidence type="ECO:0000256" key="18">
    <source>
        <dbReference type="ARBA" id="ARBA00022989"/>
    </source>
</evidence>
<keyword evidence="5" id="KW-0134">Cell wall</keyword>
<feature type="transmembrane region" description="Helical" evidence="26">
    <location>
        <begin position="705"/>
        <end position="727"/>
    </location>
</feature>
<dbReference type="Pfam" id="PF13855">
    <property type="entry name" value="LRR_8"/>
    <property type="match status" value="1"/>
</dbReference>
<evidence type="ECO:0000256" key="10">
    <source>
        <dbReference type="ARBA" id="ARBA00022679"/>
    </source>
</evidence>
<dbReference type="Pfam" id="PF00560">
    <property type="entry name" value="LRR_1"/>
    <property type="match status" value="5"/>
</dbReference>
<dbReference type="EnsemblPlants" id="AES80522">
    <property type="protein sequence ID" value="AES80522"/>
    <property type="gene ID" value="MTR_7g081480"/>
</dbReference>
<dbReference type="EMBL" id="PSQE01000007">
    <property type="protein sequence ID" value="RHN47203.1"/>
    <property type="molecule type" value="Genomic_DNA"/>
</dbReference>
<dbReference type="FunFam" id="3.80.10.10:FF:000383">
    <property type="entry name" value="Leucine-rich repeat receptor protein kinase EMS1"/>
    <property type="match status" value="1"/>
</dbReference>
<evidence type="ECO:0000256" key="6">
    <source>
        <dbReference type="ARBA" id="ARBA00022525"/>
    </source>
</evidence>
<dbReference type="PaxDb" id="3880-AES80522"/>
<dbReference type="InterPro" id="IPR011009">
    <property type="entry name" value="Kinase-like_dom_sf"/>
</dbReference>
<dbReference type="InterPro" id="IPR000719">
    <property type="entry name" value="Prot_kinase_dom"/>
</dbReference>
<dbReference type="InterPro" id="IPR008266">
    <property type="entry name" value="Tyr_kinase_AS"/>
</dbReference>
<dbReference type="KEGG" id="mtr:11442371"/>
<evidence type="ECO:0000256" key="14">
    <source>
        <dbReference type="ARBA" id="ARBA00022741"/>
    </source>
</evidence>
<evidence type="ECO:0000256" key="7">
    <source>
        <dbReference type="ARBA" id="ARBA00022527"/>
    </source>
</evidence>
<keyword evidence="17" id="KW-0067">ATP-binding</keyword>
<dbReference type="EMBL" id="CM001223">
    <property type="protein sequence ID" value="AES80522.1"/>
    <property type="molecule type" value="Genomic_DNA"/>
</dbReference>
<dbReference type="SUPFAM" id="SSF56112">
    <property type="entry name" value="Protein kinase-like (PK-like)"/>
    <property type="match status" value="1"/>
</dbReference>
<dbReference type="FunFam" id="1.10.510.10:FF:000445">
    <property type="entry name" value="MDIS1-interacting receptor like kinase 2"/>
    <property type="match status" value="1"/>
</dbReference>
<dbReference type="FunFam" id="3.30.200.20:FF:000309">
    <property type="entry name" value="Leucine-rich repeat receptor protein kinase MSP1"/>
    <property type="match status" value="1"/>
</dbReference>
<name>G7KTF4_MEDTR</name>
<accession>G7KTF4</accession>
<keyword evidence="10 30" id="KW-0808">Transferase</keyword>
<evidence type="ECO:0000256" key="23">
    <source>
        <dbReference type="ARBA" id="ARBA00038043"/>
    </source>
</evidence>
<dbReference type="InterPro" id="IPR051716">
    <property type="entry name" value="Plant_RL_S/T_kinase"/>
</dbReference>
<dbReference type="eggNOG" id="ENOG502QQYD">
    <property type="taxonomic scope" value="Eukaryota"/>
</dbReference>
<dbReference type="GO" id="GO:0009755">
    <property type="term" value="P:hormone-mediated signaling pathway"/>
    <property type="evidence" value="ECO:0000318"/>
    <property type="project" value="GO_Central"/>
</dbReference>
<dbReference type="InterPro" id="IPR001611">
    <property type="entry name" value="Leu-rich_rpt"/>
</dbReference>
<dbReference type="InterPro" id="IPR003591">
    <property type="entry name" value="Leu-rich_rpt_typical-subtyp"/>
</dbReference>
<evidence type="ECO:0000256" key="3">
    <source>
        <dbReference type="ARBA" id="ARBA00004479"/>
    </source>
</evidence>
<keyword evidence="8" id="KW-0597">Phosphoprotein</keyword>
<evidence type="ECO:0000256" key="12">
    <source>
        <dbReference type="ARBA" id="ARBA00022729"/>
    </source>
</evidence>
<dbReference type="FunFam" id="3.80.10.10:FF:000719">
    <property type="entry name" value="MDIS1-interacting receptor like kinase 2 isoform A"/>
    <property type="match status" value="1"/>
</dbReference>
<dbReference type="AlphaFoldDB" id="G7KTF4"/>
<reference evidence="33" key="4">
    <citation type="journal article" date="2018" name="Nat. Plants">
        <title>Whole-genome landscape of Medicago truncatula symbiotic genes.</title>
        <authorList>
            <person name="Pecrix Y."/>
            <person name="Staton S.E."/>
            <person name="Sallet E."/>
            <person name="Lelandais-Briere C."/>
            <person name="Moreau S."/>
            <person name="Carrere S."/>
            <person name="Blein T."/>
            <person name="Jardinaud M.F."/>
            <person name="Latrasse D."/>
            <person name="Zouine M."/>
            <person name="Zahm M."/>
            <person name="Kreplak J."/>
            <person name="Mayjonade B."/>
            <person name="Satge C."/>
            <person name="Perez M."/>
            <person name="Cauet S."/>
            <person name="Marande W."/>
            <person name="Chantry-Darmon C."/>
            <person name="Lopez-Roques C."/>
            <person name="Bouchez O."/>
            <person name="Berard A."/>
            <person name="Debelle F."/>
            <person name="Munos S."/>
            <person name="Bendahmane A."/>
            <person name="Berges H."/>
            <person name="Niebel A."/>
            <person name="Buitink J."/>
            <person name="Frugier F."/>
            <person name="Benhamed M."/>
            <person name="Crespi M."/>
            <person name="Gouzy J."/>
            <person name="Gamas P."/>
        </authorList>
    </citation>
    <scope>NUCLEOTIDE SEQUENCE [LARGE SCALE GENOMIC DNA]</scope>
    <source>
        <strain evidence="33">cv. Jemalong A17</strain>
    </source>
</reference>
<keyword evidence="11 26" id="KW-0812">Transmembrane</keyword>
<protein>
    <recommendedName>
        <fullName evidence="4">non-specific serine/threonine protein kinase</fullName>
        <ecNumber evidence="4">2.7.11.1</ecNumber>
    </recommendedName>
</protein>
<dbReference type="InterPro" id="IPR055414">
    <property type="entry name" value="LRR_R13L4/SHOC2-like"/>
</dbReference>
<evidence type="ECO:0000256" key="22">
    <source>
        <dbReference type="ARBA" id="ARBA00023180"/>
    </source>
</evidence>
<dbReference type="PANTHER" id="PTHR48053:SF124">
    <property type="entry name" value="LRR RECEPTOR-LIKE KINASE FAMILY PROTEIN"/>
    <property type="match status" value="1"/>
</dbReference>